<name>A0A498J4P0_MALDO</name>
<dbReference type="STRING" id="3750.A0A498J4P0"/>
<accession>A0A498J4P0</accession>
<sequence>MPSRIPSIPSPPPFLIDSGNRRGGIVSEAGNGTVIVKVKRRPSSGSERKCGKQPKKRENKPGEKFRPNFDWDGTEDTSRDMNPLYQNNNVAQLYCFFPVVSYATGALPFVFSNSRAGNFIFELDNLTKPRKLCALS</sequence>
<evidence type="ECO:0000259" key="3">
    <source>
        <dbReference type="Pfam" id="PF25430"/>
    </source>
</evidence>
<evidence type="ECO:0000256" key="2">
    <source>
        <dbReference type="SAM" id="MobiDB-lite"/>
    </source>
</evidence>
<feature type="domain" description="PRP28/DDX23-like helical" evidence="3">
    <location>
        <begin position="68"/>
        <end position="94"/>
    </location>
</feature>
<evidence type="ECO:0000256" key="1">
    <source>
        <dbReference type="ARBA" id="ARBA00047984"/>
    </source>
</evidence>
<dbReference type="Pfam" id="PF25430">
    <property type="entry name" value="DDX23"/>
    <property type="match status" value="1"/>
</dbReference>
<feature type="compositionally biased region" description="Basic and acidic residues" evidence="2">
    <location>
        <begin position="59"/>
        <end position="69"/>
    </location>
</feature>
<gene>
    <name evidence="4" type="ORF">DVH24_031954</name>
</gene>
<dbReference type="Proteomes" id="UP000290289">
    <property type="component" value="Chromosome 9"/>
</dbReference>
<dbReference type="EMBL" id="RDQH01000335">
    <property type="protein sequence ID" value="RXH89597.1"/>
    <property type="molecule type" value="Genomic_DNA"/>
</dbReference>
<proteinExistence type="predicted"/>
<evidence type="ECO:0000313" key="5">
    <source>
        <dbReference type="Proteomes" id="UP000290289"/>
    </source>
</evidence>
<dbReference type="GO" id="GO:0003724">
    <property type="term" value="F:RNA helicase activity"/>
    <property type="evidence" value="ECO:0007669"/>
    <property type="project" value="UniProtKB-EC"/>
</dbReference>
<feature type="region of interest" description="Disordered" evidence="2">
    <location>
        <begin position="1"/>
        <end position="22"/>
    </location>
</feature>
<dbReference type="InterPro" id="IPR057479">
    <property type="entry name" value="PRP28/DDX23-like_helical"/>
</dbReference>
<evidence type="ECO:0000313" key="4">
    <source>
        <dbReference type="EMBL" id="RXH89597.1"/>
    </source>
</evidence>
<reference evidence="4 5" key="1">
    <citation type="submission" date="2018-10" db="EMBL/GenBank/DDBJ databases">
        <title>A high-quality apple genome assembly.</title>
        <authorList>
            <person name="Hu J."/>
        </authorList>
    </citation>
    <scope>NUCLEOTIDE SEQUENCE [LARGE SCALE GENOMIC DNA]</scope>
    <source>
        <strain evidence="5">cv. HFTH1</strain>
        <tissue evidence="4">Young leaf</tissue>
    </source>
</reference>
<comment type="caution">
    <text evidence="4">The sequence shown here is derived from an EMBL/GenBank/DDBJ whole genome shotgun (WGS) entry which is preliminary data.</text>
</comment>
<organism evidence="4 5">
    <name type="scientific">Malus domestica</name>
    <name type="common">Apple</name>
    <name type="synonym">Pyrus malus</name>
    <dbReference type="NCBI Taxonomy" id="3750"/>
    <lineage>
        <taxon>Eukaryota</taxon>
        <taxon>Viridiplantae</taxon>
        <taxon>Streptophyta</taxon>
        <taxon>Embryophyta</taxon>
        <taxon>Tracheophyta</taxon>
        <taxon>Spermatophyta</taxon>
        <taxon>Magnoliopsida</taxon>
        <taxon>eudicotyledons</taxon>
        <taxon>Gunneridae</taxon>
        <taxon>Pentapetalae</taxon>
        <taxon>rosids</taxon>
        <taxon>fabids</taxon>
        <taxon>Rosales</taxon>
        <taxon>Rosaceae</taxon>
        <taxon>Amygdaloideae</taxon>
        <taxon>Maleae</taxon>
        <taxon>Malus</taxon>
    </lineage>
</organism>
<dbReference type="AlphaFoldDB" id="A0A498J4P0"/>
<comment type="catalytic activity">
    <reaction evidence="1">
        <text>ATP + H2O = ADP + phosphate + H(+)</text>
        <dbReference type="Rhea" id="RHEA:13065"/>
        <dbReference type="ChEBI" id="CHEBI:15377"/>
        <dbReference type="ChEBI" id="CHEBI:15378"/>
        <dbReference type="ChEBI" id="CHEBI:30616"/>
        <dbReference type="ChEBI" id="CHEBI:43474"/>
        <dbReference type="ChEBI" id="CHEBI:456216"/>
        <dbReference type="EC" id="3.6.4.13"/>
    </reaction>
</comment>
<protein>
    <recommendedName>
        <fullName evidence="3">PRP28/DDX23-like helical domain-containing protein</fullName>
    </recommendedName>
</protein>
<feature type="region of interest" description="Disordered" evidence="2">
    <location>
        <begin position="36"/>
        <end position="80"/>
    </location>
</feature>
<keyword evidence="5" id="KW-1185">Reference proteome</keyword>